<dbReference type="Proteomes" id="UP000287649">
    <property type="component" value="Unassembled WGS sequence"/>
</dbReference>
<reference evidence="2" key="1">
    <citation type="journal article" date="2018" name="Front. Microbiol.">
        <title>Genome-Based Analysis Reveals the Taxonomy and Diversity of the Family Idiomarinaceae.</title>
        <authorList>
            <person name="Liu Y."/>
            <person name="Lai Q."/>
            <person name="Shao Z."/>
        </authorList>
    </citation>
    <scope>NUCLEOTIDE SEQUENCE [LARGE SCALE GENOMIC DNA]</scope>
    <source>
        <strain evidence="2">PO-M2</strain>
    </source>
</reference>
<gene>
    <name evidence="1" type="ORF">CWI70_11150</name>
</gene>
<evidence type="ECO:0000313" key="2">
    <source>
        <dbReference type="Proteomes" id="UP000287649"/>
    </source>
</evidence>
<keyword evidence="2" id="KW-1185">Reference proteome</keyword>
<dbReference type="RefSeq" id="WP_126773776.1">
    <property type="nucleotide sequence ID" value="NZ_PIPX01000003.1"/>
</dbReference>
<protein>
    <submittedName>
        <fullName evidence="1">Uncharacterized protein</fullName>
    </submittedName>
</protein>
<dbReference type="AlphaFoldDB" id="A0A432XU86"/>
<name>A0A432XU86_9GAMM</name>
<organism evidence="1 2">
    <name type="scientific">Pseudidiomarina homiensis</name>
    <dbReference type="NCBI Taxonomy" id="364198"/>
    <lineage>
        <taxon>Bacteria</taxon>
        <taxon>Pseudomonadati</taxon>
        <taxon>Pseudomonadota</taxon>
        <taxon>Gammaproteobacteria</taxon>
        <taxon>Alteromonadales</taxon>
        <taxon>Idiomarinaceae</taxon>
        <taxon>Pseudidiomarina</taxon>
    </lineage>
</organism>
<proteinExistence type="predicted"/>
<evidence type="ECO:0000313" key="1">
    <source>
        <dbReference type="EMBL" id="RUO52280.1"/>
    </source>
</evidence>
<dbReference type="EMBL" id="PIPX01000003">
    <property type="protein sequence ID" value="RUO52280.1"/>
    <property type="molecule type" value="Genomic_DNA"/>
</dbReference>
<comment type="caution">
    <text evidence="1">The sequence shown here is derived from an EMBL/GenBank/DDBJ whole genome shotgun (WGS) entry which is preliminary data.</text>
</comment>
<accession>A0A432XU86</accession>
<dbReference type="OrthoDB" id="2504727at2"/>
<sequence length="560" mass="63249">MSEEKTIEEVEYEQRLRRRLKVLQEQFKEGKIRIAEGLDVEKSLLAVRTDPDGEVDLDTVDGLVRSMALAVTAMHDREELKKEASLSEIQSMYFKFIEDNFGHFFKIMNQRGMTPHDAGMAAQNSEGSIKEITENLDKFLEVIDQFWEGVGEVAHIHVEDMHHNVKGIFGGDLFPSHDENIASKCGIYTDTIVLPDPFLRSKIIFEHYSLADKAYYLMKHAMNILQYKDLACADVEDPIVVILPDMGVLQEGEREFFSRLGKEDSLVHSGKLFGRDFESFEDLMDFCGSLDSIERTVAEISDGSRVLFDTEWDEDVGDQIAKAMKSEHMQPFGQITPGVALASQAFGRMSVSNEILVKARRLNGTPIIDAPTSWQYLVWKMEYDAEKAESELNSQDLHVVKGINDLSTGEMQWIGNIPPEALIELRKEGAMEEIRDILGKGINDLIEVNPTNFHRSRDQIFENINSAFSQHQKNLDYLSNKKWKFAGKDIGSWLVVGSLEVAAAVTGTPVWGIATIAADQMFDVPKLKDIPKSIRDLAEENQKVKKSPVGLLFDIHKKNA</sequence>